<sequence length="118" mass="13252">MLMQNVFEVAVIVAAMVHKKNDCNGAICYCSLLFEVAVIWLAVKAAAFMACMVTDVFTSKGCHGYKGRCCEVQFKSTNMILSDKTCMEEKLGKTHFEQMKTTFKGKYCGKYTPPKHKD</sequence>
<dbReference type="AlphaFoldDB" id="A0A2N9IQD7"/>
<name>A0A2N9IQD7_FAGSY</name>
<proteinExistence type="predicted"/>
<dbReference type="EMBL" id="OIVN01006153">
    <property type="protein sequence ID" value="SPD26349.1"/>
    <property type="molecule type" value="Genomic_DNA"/>
</dbReference>
<reference evidence="1" key="1">
    <citation type="submission" date="2018-02" db="EMBL/GenBank/DDBJ databases">
        <authorList>
            <person name="Cohen D.B."/>
            <person name="Kent A.D."/>
        </authorList>
    </citation>
    <scope>NUCLEOTIDE SEQUENCE</scope>
</reference>
<evidence type="ECO:0000313" key="1">
    <source>
        <dbReference type="EMBL" id="SPD26349.1"/>
    </source>
</evidence>
<organism evidence="1">
    <name type="scientific">Fagus sylvatica</name>
    <name type="common">Beechnut</name>
    <dbReference type="NCBI Taxonomy" id="28930"/>
    <lineage>
        <taxon>Eukaryota</taxon>
        <taxon>Viridiplantae</taxon>
        <taxon>Streptophyta</taxon>
        <taxon>Embryophyta</taxon>
        <taxon>Tracheophyta</taxon>
        <taxon>Spermatophyta</taxon>
        <taxon>Magnoliopsida</taxon>
        <taxon>eudicotyledons</taxon>
        <taxon>Gunneridae</taxon>
        <taxon>Pentapetalae</taxon>
        <taxon>rosids</taxon>
        <taxon>fabids</taxon>
        <taxon>Fagales</taxon>
        <taxon>Fagaceae</taxon>
        <taxon>Fagus</taxon>
    </lineage>
</organism>
<protein>
    <submittedName>
        <fullName evidence="1">Uncharacterized protein</fullName>
    </submittedName>
</protein>
<accession>A0A2N9IQD7</accession>
<gene>
    <name evidence="1" type="ORF">FSB_LOCUS54231</name>
</gene>